<evidence type="ECO:0000313" key="2">
    <source>
        <dbReference type="Proteomes" id="UP000298416"/>
    </source>
</evidence>
<name>A0A8X8YHL0_SALSN</name>
<dbReference type="AlphaFoldDB" id="A0A8X8YHL0"/>
<accession>A0A8X8YHL0</accession>
<gene>
    <name evidence="1" type="ORF">SASPL_108095</name>
</gene>
<keyword evidence="2" id="KW-1185">Reference proteome</keyword>
<dbReference type="PANTHER" id="PTHR33168">
    <property type="entry name" value="STRESS INDUCED PROTEIN-RELATED"/>
    <property type="match status" value="1"/>
</dbReference>
<organism evidence="1">
    <name type="scientific">Salvia splendens</name>
    <name type="common">Scarlet sage</name>
    <dbReference type="NCBI Taxonomy" id="180675"/>
    <lineage>
        <taxon>Eukaryota</taxon>
        <taxon>Viridiplantae</taxon>
        <taxon>Streptophyta</taxon>
        <taxon>Embryophyta</taxon>
        <taxon>Tracheophyta</taxon>
        <taxon>Spermatophyta</taxon>
        <taxon>Magnoliopsida</taxon>
        <taxon>eudicotyledons</taxon>
        <taxon>Gunneridae</taxon>
        <taxon>Pentapetalae</taxon>
        <taxon>asterids</taxon>
        <taxon>lamiids</taxon>
        <taxon>Lamiales</taxon>
        <taxon>Lamiaceae</taxon>
        <taxon>Nepetoideae</taxon>
        <taxon>Mentheae</taxon>
        <taxon>Salviinae</taxon>
        <taxon>Salvia</taxon>
        <taxon>Salvia subgen. Calosphace</taxon>
        <taxon>core Calosphace</taxon>
    </lineage>
</organism>
<protein>
    <submittedName>
        <fullName evidence="1">Uncharacterized protein</fullName>
    </submittedName>
</protein>
<evidence type="ECO:0000313" key="1">
    <source>
        <dbReference type="EMBL" id="KAG6430036.1"/>
    </source>
</evidence>
<comment type="caution">
    <text evidence="1">The sequence shown here is derived from an EMBL/GenBank/DDBJ whole genome shotgun (WGS) entry which is preliminary data.</text>
</comment>
<dbReference type="EMBL" id="PNBA02000003">
    <property type="protein sequence ID" value="KAG6430036.1"/>
    <property type="molecule type" value="Genomic_DNA"/>
</dbReference>
<reference evidence="1" key="2">
    <citation type="submission" date="2020-08" db="EMBL/GenBank/DDBJ databases">
        <title>Plant Genome Project.</title>
        <authorList>
            <person name="Zhang R.-G."/>
        </authorList>
    </citation>
    <scope>NUCLEOTIDE SEQUENCE</scope>
    <source>
        <strain evidence="1">Huo1</strain>
        <tissue evidence="1">Leaf</tissue>
    </source>
</reference>
<sequence>MDEEWASQENACWLRSQSSLKYDRFVSSEPPVRRRSKAPIWRQIWMKFKKEKKRIFNCSNSTRFTYDPLSYSKNFDQGPLWDHPDDLSRSFSARFAVPSRIFDNPGFLV</sequence>
<dbReference type="Proteomes" id="UP000298416">
    <property type="component" value="Unassembled WGS sequence"/>
</dbReference>
<reference evidence="1" key="1">
    <citation type="submission" date="2018-01" db="EMBL/GenBank/DDBJ databases">
        <authorList>
            <person name="Mao J.F."/>
        </authorList>
    </citation>
    <scope>NUCLEOTIDE SEQUENCE</scope>
    <source>
        <strain evidence="1">Huo1</strain>
        <tissue evidence="1">Leaf</tissue>
    </source>
</reference>
<proteinExistence type="predicted"/>